<protein>
    <submittedName>
        <fullName evidence="2">Uncharacterized protein</fullName>
    </submittedName>
</protein>
<comment type="caution">
    <text evidence="2">The sequence shown here is derived from an EMBL/GenBank/DDBJ whole genome shotgun (WGS) entry which is preliminary data.</text>
</comment>
<evidence type="ECO:0000313" key="2">
    <source>
        <dbReference type="EMBL" id="OUC49411.1"/>
    </source>
</evidence>
<feature type="compositionally biased region" description="Polar residues" evidence="1">
    <location>
        <begin position="381"/>
        <end position="400"/>
    </location>
</feature>
<dbReference type="EMBL" id="LVZM01001014">
    <property type="protein sequence ID" value="OUC49411.1"/>
    <property type="molecule type" value="Genomic_DNA"/>
</dbReference>
<evidence type="ECO:0000313" key="3">
    <source>
        <dbReference type="Proteomes" id="UP000243006"/>
    </source>
</evidence>
<feature type="region of interest" description="Disordered" evidence="1">
    <location>
        <begin position="20"/>
        <end position="46"/>
    </location>
</feature>
<name>A0A1Y3EW99_9BILA</name>
<dbReference type="AlphaFoldDB" id="A0A1Y3EW99"/>
<proteinExistence type="predicted"/>
<gene>
    <name evidence="2" type="ORF">D917_05416</name>
</gene>
<sequence length="643" mass="71037">MKNRFKEIYTRLHLETGAKRKDLEEDERAKFGREEKLPSTDQHGNEASNEADVLLASWTADVTYIVCNFNWLAGMLWCSDGRVQKVFFESEDCPPASYYLQTSTTLCDDDVEGENDNDDEIALIQRGNSSNDSVISGLAEESDYQCHGRVKSIAEIGSKINKAEWWKAPEFVPRAKLVKNSQSFDETNLSVNAAESPLVSGSVFDCGGSVEMTQSLLFGPESSTTDTSSASVAGYFDECVSTMPPLVNAACNGFRQARFGVGPRPQPNGTATFVPMAAGAMSAPPPFPVWPQPHNPLAPGVFPFRFAPPPPLKSATANTVPVGYSANFTTFNAGLGPPIPAIVLKKKRKKKNRKSKDLSFIDLHQSNDQTKIVQSDEQRKSNCPSTNQQSLNTRPQMETTFSEEQSSSQGNVGTTVDQVNGQNCEVDEEEEDVVKKCAELIDPSIAYSCPDLSEALRQQLLAAFNCPVEQRRASIMDFQPNKNNNNSSSILVDTNDPTKCSARQQLEEKTFFQHRPKKLSLQSNTRPNGSLPRDTVVQYQAGSVVTEVNSSNEDSVSSLLVKKLNRLIPRATYVEDEMADDDDDGDETNMFVNSVEADETSYPYQAVPLNDIRHTVVLQRRHSMSDRLPPYLTPKSRVCCALM</sequence>
<dbReference type="Proteomes" id="UP000243006">
    <property type="component" value="Unassembled WGS sequence"/>
</dbReference>
<reference evidence="2 3" key="1">
    <citation type="submission" date="2015-04" db="EMBL/GenBank/DDBJ databases">
        <title>Draft genome of the roundworm Trichinella nativa.</title>
        <authorList>
            <person name="Mitreva M."/>
        </authorList>
    </citation>
    <scope>NUCLEOTIDE SEQUENCE [LARGE SCALE GENOMIC DNA]</scope>
    <source>
        <strain evidence="2 3">ISS45</strain>
    </source>
</reference>
<evidence type="ECO:0000256" key="1">
    <source>
        <dbReference type="SAM" id="MobiDB-lite"/>
    </source>
</evidence>
<organism evidence="2 3">
    <name type="scientific">Trichinella nativa</name>
    <dbReference type="NCBI Taxonomy" id="6335"/>
    <lineage>
        <taxon>Eukaryota</taxon>
        <taxon>Metazoa</taxon>
        <taxon>Ecdysozoa</taxon>
        <taxon>Nematoda</taxon>
        <taxon>Enoplea</taxon>
        <taxon>Dorylaimia</taxon>
        <taxon>Trichinellida</taxon>
        <taxon>Trichinellidae</taxon>
        <taxon>Trichinella</taxon>
    </lineage>
</organism>
<feature type="compositionally biased region" description="Basic and acidic residues" evidence="1">
    <location>
        <begin position="20"/>
        <end position="38"/>
    </location>
</feature>
<feature type="region of interest" description="Disordered" evidence="1">
    <location>
        <begin position="369"/>
        <end position="417"/>
    </location>
</feature>
<accession>A0A1Y3EW99</accession>